<dbReference type="AlphaFoldDB" id="A0A0A9WWR2"/>
<feature type="region of interest" description="Disordered" evidence="3">
    <location>
        <begin position="34"/>
        <end position="62"/>
    </location>
</feature>
<dbReference type="Gene3D" id="1.20.120.900">
    <property type="entry name" value="Pex19, mPTS binding domain"/>
    <property type="match status" value="1"/>
</dbReference>
<name>A0A0A9WWR2_LYGHE</name>
<feature type="compositionally biased region" description="Polar residues" evidence="3">
    <location>
        <begin position="214"/>
        <end position="240"/>
    </location>
</feature>
<dbReference type="PANTHER" id="PTHR12774:SF2">
    <property type="entry name" value="PEROXISOMAL BIOGENESIS FACTOR 19"/>
    <property type="match status" value="1"/>
</dbReference>
<feature type="non-terminal residue" evidence="4">
    <location>
        <position position="1"/>
    </location>
</feature>
<proteinExistence type="inferred from homology"/>
<evidence type="ECO:0000313" key="4">
    <source>
        <dbReference type="EMBL" id="JAG12902.1"/>
    </source>
</evidence>
<reference evidence="4" key="2">
    <citation type="submission" date="2014-07" db="EMBL/GenBank/DDBJ databases">
        <authorList>
            <person name="Hull J."/>
        </authorList>
    </citation>
    <scope>NUCLEOTIDE SEQUENCE</scope>
</reference>
<dbReference type="EMBL" id="GBHO01030702">
    <property type="protein sequence ID" value="JAG12902.1"/>
    <property type="molecule type" value="Transcribed_RNA"/>
</dbReference>
<reference evidence="4" key="1">
    <citation type="journal article" date="2014" name="PLoS ONE">
        <title>Transcriptome-Based Identification of ABC Transporters in the Western Tarnished Plant Bug Lygus hesperus.</title>
        <authorList>
            <person name="Hull J.J."/>
            <person name="Chaney K."/>
            <person name="Geib S.M."/>
            <person name="Fabrick J.A."/>
            <person name="Brent C.S."/>
            <person name="Walsh D."/>
            <person name="Lavine L.C."/>
        </authorList>
    </citation>
    <scope>NUCLEOTIDE SEQUENCE</scope>
</reference>
<dbReference type="GO" id="GO:0033328">
    <property type="term" value="F:peroxisome membrane targeting sequence binding"/>
    <property type="evidence" value="ECO:0007669"/>
    <property type="project" value="TreeGrafter"/>
</dbReference>
<gene>
    <name evidence="4" type="primary">PEX19-1_1</name>
    <name evidence="4" type="ORF">CM83_6812</name>
</gene>
<dbReference type="GO" id="GO:0005778">
    <property type="term" value="C:peroxisomal membrane"/>
    <property type="evidence" value="ECO:0007669"/>
    <property type="project" value="TreeGrafter"/>
</dbReference>
<dbReference type="InterPro" id="IPR006708">
    <property type="entry name" value="Pex19"/>
</dbReference>
<feature type="compositionally biased region" description="Acidic residues" evidence="3">
    <location>
        <begin position="37"/>
        <end position="61"/>
    </location>
</feature>
<protein>
    <recommendedName>
        <fullName evidence="2">Peroxin-19</fullName>
    </recommendedName>
</protein>
<feature type="region of interest" description="Disordered" evidence="3">
    <location>
        <begin position="200"/>
        <end position="240"/>
    </location>
</feature>
<sequence>SKSKKAKTSMPDYQKKIDEALDATREDLLRQDLAADQVDEVDEVEEDEEYEDELDENEDIDQAQSQEISDAMKMLELSMGDTNFKEIMGQFSNMFNTEDGEKLTSNMLQSLNDGNLNMEQFMEQMMQDITSKEYLYEPFKDLCTRLPEYIESNRETISDTDLHNYTQQIACYTEILAAFDKEPEDTETVMRKLEELQNYGAPPKELLSEADQAALNSISSMEEQNPEQLPGMNNQGCAQQ</sequence>
<dbReference type="PANTHER" id="PTHR12774">
    <property type="entry name" value="PEROXISOMAL BIOGENESIS FACTOR 19"/>
    <property type="match status" value="1"/>
</dbReference>
<evidence type="ECO:0000256" key="3">
    <source>
        <dbReference type="SAM" id="MobiDB-lite"/>
    </source>
</evidence>
<dbReference type="InterPro" id="IPR038322">
    <property type="entry name" value="Pex19_C_sf"/>
</dbReference>
<evidence type="ECO:0000256" key="1">
    <source>
        <dbReference type="ARBA" id="ARBA00006326"/>
    </source>
</evidence>
<evidence type="ECO:0000256" key="2">
    <source>
        <dbReference type="ARBA" id="ARBA00029688"/>
    </source>
</evidence>
<dbReference type="GO" id="GO:0045046">
    <property type="term" value="P:protein import into peroxisome membrane"/>
    <property type="evidence" value="ECO:0007669"/>
    <property type="project" value="TreeGrafter"/>
</dbReference>
<organism evidence="4">
    <name type="scientific">Lygus hesperus</name>
    <name type="common">Western plant bug</name>
    <dbReference type="NCBI Taxonomy" id="30085"/>
    <lineage>
        <taxon>Eukaryota</taxon>
        <taxon>Metazoa</taxon>
        <taxon>Ecdysozoa</taxon>
        <taxon>Arthropoda</taxon>
        <taxon>Hexapoda</taxon>
        <taxon>Insecta</taxon>
        <taxon>Pterygota</taxon>
        <taxon>Neoptera</taxon>
        <taxon>Paraneoptera</taxon>
        <taxon>Hemiptera</taxon>
        <taxon>Heteroptera</taxon>
        <taxon>Panheteroptera</taxon>
        <taxon>Cimicomorpha</taxon>
        <taxon>Miridae</taxon>
        <taxon>Mirini</taxon>
        <taxon>Lygus</taxon>
    </lineage>
</organism>
<dbReference type="Pfam" id="PF04614">
    <property type="entry name" value="Pex19"/>
    <property type="match status" value="1"/>
</dbReference>
<comment type="similarity">
    <text evidence="1">Belongs to the peroxin-19 family.</text>
</comment>
<accession>A0A0A9WWR2</accession>